<dbReference type="Gene3D" id="3.40.50.10990">
    <property type="entry name" value="GTP cyclohydrolase II"/>
    <property type="match status" value="1"/>
</dbReference>
<comment type="pathway">
    <text evidence="3">Cofactor biosynthesis; riboflavin biosynthesis.</text>
</comment>
<comment type="cofactor">
    <cofactor evidence="1">
        <name>Mn(2+)</name>
        <dbReference type="ChEBI" id="CHEBI:29035"/>
    </cofactor>
</comment>
<dbReference type="InterPro" id="IPR017945">
    <property type="entry name" value="DHBP_synth_RibB-like_a/b_dom"/>
</dbReference>
<evidence type="ECO:0000256" key="1">
    <source>
        <dbReference type="ARBA" id="ARBA00001936"/>
    </source>
</evidence>
<reference evidence="11" key="1">
    <citation type="submission" date="2018-05" db="EMBL/GenBank/DDBJ databases">
        <authorList>
            <person name="Lanie J.A."/>
            <person name="Ng W.-L."/>
            <person name="Kazmierczak K.M."/>
            <person name="Andrzejewski T.M."/>
            <person name="Davidsen T.M."/>
            <person name="Wayne K.J."/>
            <person name="Tettelin H."/>
            <person name="Glass J.I."/>
            <person name="Rusch D."/>
            <person name="Podicherti R."/>
            <person name="Tsui H.-C.T."/>
            <person name="Winkler M.E."/>
        </authorList>
    </citation>
    <scope>NUCLEOTIDE SEQUENCE</scope>
</reference>
<dbReference type="GO" id="GO:0003935">
    <property type="term" value="F:GTP cyclohydrolase II activity"/>
    <property type="evidence" value="ECO:0007669"/>
    <property type="project" value="TreeGrafter"/>
</dbReference>
<gene>
    <name evidence="11" type="ORF">METZ01_LOCUS7192</name>
</gene>
<name>A0A381NKG3_9ZZZZ</name>
<evidence type="ECO:0000256" key="5">
    <source>
        <dbReference type="ARBA" id="ARBA00022619"/>
    </source>
</evidence>
<sequence>MTENNEISVSPIEEILEDYKAGKMVILVDDEDRENEGDLVIAAGCVTADDINFMASYGRGLICLTLTEERCRRLSLPLMVRDNNSRYSTNFTVSIEAAEGVTTGISAADRTTTIHTAVSEGASADDIVTPGHIFPVMAQPGGVLTRAGHTEAGVDLARLCGFEPASVICEILNPDGSMARLPDLIGFGEKHGLRIGAIADLIRYRLNNEPTVWRVSENRVQTRHGVFRAIIYEDAELRNVHLALVSGEIRPDVPVIARVQAHRGVYDMLAEARGDRRWSVDAALERIAGEGAGVLVLLAYDDDTATLDQRLRGEVGVDGEGRELRMLGAGSQILADLNVGKVKVLGTPLRTHAISGFGLEVVDYVSQP</sequence>
<dbReference type="Pfam" id="PF00925">
    <property type="entry name" value="GTP_cyclohydro2"/>
    <property type="match status" value="1"/>
</dbReference>
<dbReference type="Gene3D" id="3.90.870.10">
    <property type="entry name" value="DHBP synthase"/>
    <property type="match status" value="1"/>
</dbReference>
<protein>
    <recommendedName>
        <fullName evidence="10">GTP cyclohydrolase II domain-containing protein</fullName>
    </recommendedName>
</protein>
<dbReference type="InterPro" id="IPR032677">
    <property type="entry name" value="GTP_cyclohydro_II"/>
</dbReference>
<dbReference type="SUPFAM" id="SSF142695">
    <property type="entry name" value="RibA-like"/>
    <property type="match status" value="1"/>
</dbReference>
<evidence type="ECO:0000256" key="3">
    <source>
        <dbReference type="ARBA" id="ARBA00005104"/>
    </source>
</evidence>
<dbReference type="SUPFAM" id="SSF55821">
    <property type="entry name" value="YrdC/RibB"/>
    <property type="match status" value="1"/>
</dbReference>
<dbReference type="PANTHER" id="PTHR21327:SF34">
    <property type="entry name" value="3,4-DIHYDROXY-2-BUTANONE 4-PHOSPHATE SYNTHASE"/>
    <property type="match status" value="1"/>
</dbReference>
<dbReference type="HAMAP" id="MF_00180">
    <property type="entry name" value="RibB"/>
    <property type="match status" value="1"/>
</dbReference>
<evidence type="ECO:0000256" key="4">
    <source>
        <dbReference type="ARBA" id="ARBA00005520"/>
    </source>
</evidence>
<keyword evidence="7" id="KW-0460">Magnesium</keyword>
<dbReference type="NCBIfam" id="NF010626">
    <property type="entry name" value="PRK14019.1"/>
    <property type="match status" value="1"/>
</dbReference>
<dbReference type="GO" id="GO:0046872">
    <property type="term" value="F:metal ion binding"/>
    <property type="evidence" value="ECO:0007669"/>
    <property type="project" value="UniProtKB-KW"/>
</dbReference>
<dbReference type="UniPathway" id="UPA00275"/>
<keyword evidence="6" id="KW-0479">Metal-binding</keyword>
<dbReference type="GO" id="GO:0005829">
    <property type="term" value="C:cytosol"/>
    <property type="evidence" value="ECO:0007669"/>
    <property type="project" value="TreeGrafter"/>
</dbReference>
<evidence type="ECO:0000256" key="6">
    <source>
        <dbReference type="ARBA" id="ARBA00022723"/>
    </source>
</evidence>
<proteinExistence type="inferred from homology"/>
<evidence type="ECO:0000256" key="2">
    <source>
        <dbReference type="ARBA" id="ARBA00001946"/>
    </source>
</evidence>
<comment type="cofactor">
    <cofactor evidence="2">
        <name>Mg(2+)</name>
        <dbReference type="ChEBI" id="CHEBI:18420"/>
    </cofactor>
</comment>
<dbReference type="PIRSF" id="PIRSF001259">
    <property type="entry name" value="RibA"/>
    <property type="match status" value="1"/>
</dbReference>
<evidence type="ECO:0000256" key="8">
    <source>
        <dbReference type="ARBA" id="ARBA00023211"/>
    </source>
</evidence>
<dbReference type="InterPro" id="IPR036144">
    <property type="entry name" value="RibA-like_sf"/>
</dbReference>
<dbReference type="FunFam" id="3.90.870.10:FF:000001">
    <property type="entry name" value="Riboflavin biosynthesis protein RibBA"/>
    <property type="match status" value="1"/>
</dbReference>
<dbReference type="InterPro" id="IPR000422">
    <property type="entry name" value="DHBP_synthase_RibB"/>
</dbReference>
<accession>A0A381NKG3</accession>
<organism evidence="11">
    <name type="scientific">marine metagenome</name>
    <dbReference type="NCBI Taxonomy" id="408172"/>
    <lineage>
        <taxon>unclassified sequences</taxon>
        <taxon>metagenomes</taxon>
        <taxon>ecological metagenomes</taxon>
    </lineage>
</organism>
<dbReference type="GO" id="GO:0008686">
    <property type="term" value="F:3,4-dihydroxy-2-butanone-4-phosphate synthase activity"/>
    <property type="evidence" value="ECO:0007669"/>
    <property type="project" value="InterPro"/>
</dbReference>
<dbReference type="Pfam" id="PF00926">
    <property type="entry name" value="DHBP_synthase"/>
    <property type="match status" value="1"/>
</dbReference>
<evidence type="ECO:0000256" key="9">
    <source>
        <dbReference type="ARBA" id="ARBA00023239"/>
    </source>
</evidence>
<evidence type="ECO:0000259" key="10">
    <source>
        <dbReference type="Pfam" id="PF00925"/>
    </source>
</evidence>
<comment type="similarity">
    <text evidence="4">In the N-terminal section; belongs to the DHBP synthase family.</text>
</comment>
<evidence type="ECO:0000256" key="7">
    <source>
        <dbReference type="ARBA" id="ARBA00022842"/>
    </source>
</evidence>
<dbReference type="EMBL" id="UINC01000381">
    <property type="protein sequence ID" value="SUZ54338.1"/>
    <property type="molecule type" value="Genomic_DNA"/>
</dbReference>
<dbReference type="PANTHER" id="PTHR21327">
    <property type="entry name" value="GTP CYCLOHYDROLASE II-RELATED"/>
    <property type="match status" value="1"/>
</dbReference>
<keyword evidence="8" id="KW-0464">Manganese</keyword>
<dbReference type="AlphaFoldDB" id="A0A381NKG3"/>
<dbReference type="NCBIfam" id="TIGR00506">
    <property type="entry name" value="ribB"/>
    <property type="match status" value="1"/>
</dbReference>
<keyword evidence="9" id="KW-0456">Lyase</keyword>
<keyword evidence="5" id="KW-0686">Riboflavin biosynthesis</keyword>
<feature type="domain" description="GTP cyclohydrolase II" evidence="10">
    <location>
        <begin position="215"/>
        <end position="365"/>
    </location>
</feature>
<dbReference type="GO" id="GO:0009231">
    <property type="term" value="P:riboflavin biosynthetic process"/>
    <property type="evidence" value="ECO:0007669"/>
    <property type="project" value="UniProtKB-UniPathway"/>
</dbReference>
<evidence type="ECO:0000313" key="11">
    <source>
        <dbReference type="EMBL" id="SUZ54338.1"/>
    </source>
</evidence>